<keyword evidence="2" id="KW-1185">Reference proteome</keyword>
<dbReference type="Proteomes" id="UP000294933">
    <property type="component" value="Unassembled WGS sequence"/>
</dbReference>
<proteinExistence type="predicted"/>
<sequence length="194" mass="22024">MTTTSLFLLIPLDTPSTRLIYYPTIKARHHHHYHHHSVPQRTERAVLPLSSTSTPFTLQLQPFCAYAMLCMHTLSLPREPTHYLPLSSSQPAINYTRASSVSVSQMAEMTQMALGIATRSHMDGRKKKETISTTERNQISKNASTGLDLGALRRSPFMFPQTIRSIRVIRSVGSHFRIPQSIRHMTYVITHTVK</sequence>
<organism evidence="1 2">
    <name type="scientific">Rickenella mellea</name>
    <dbReference type="NCBI Taxonomy" id="50990"/>
    <lineage>
        <taxon>Eukaryota</taxon>
        <taxon>Fungi</taxon>
        <taxon>Dikarya</taxon>
        <taxon>Basidiomycota</taxon>
        <taxon>Agaricomycotina</taxon>
        <taxon>Agaricomycetes</taxon>
        <taxon>Hymenochaetales</taxon>
        <taxon>Rickenellaceae</taxon>
        <taxon>Rickenella</taxon>
    </lineage>
</organism>
<dbReference type="EMBL" id="ML170158">
    <property type="protein sequence ID" value="TDL27876.1"/>
    <property type="molecule type" value="Genomic_DNA"/>
</dbReference>
<gene>
    <name evidence="1" type="ORF">BD410DRAFT_334789</name>
</gene>
<dbReference type="VEuPathDB" id="FungiDB:BD410DRAFT_334789"/>
<name>A0A4Y7QKJ5_9AGAM</name>
<reference evidence="1 2" key="1">
    <citation type="submission" date="2018-06" db="EMBL/GenBank/DDBJ databases">
        <title>A transcriptomic atlas of mushroom development highlights an independent origin of complex multicellularity.</title>
        <authorList>
            <consortium name="DOE Joint Genome Institute"/>
            <person name="Krizsan K."/>
            <person name="Almasi E."/>
            <person name="Merenyi Z."/>
            <person name="Sahu N."/>
            <person name="Viragh M."/>
            <person name="Koszo T."/>
            <person name="Mondo S."/>
            <person name="Kiss B."/>
            <person name="Balint B."/>
            <person name="Kues U."/>
            <person name="Barry K."/>
            <person name="Hegedus J.C."/>
            <person name="Henrissat B."/>
            <person name="Johnson J."/>
            <person name="Lipzen A."/>
            <person name="Ohm R."/>
            <person name="Nagy I."/>
            <person name="Pangilinan J."/>
            <person name="Yan J."/>
            <person name="Xiong Y."/>
            <person name="Grigoriev I.V."/>
            <person name="Hibbett D.S."/>
            <person name="Nagy L.G."/>
        </authorList>
    </citation>
    <scope>NUCLEOTIDE SEQUENCE [LARGE SCALE GENOMIC DNA]</scope>
    <source>
        <strain evidence="1 2">SZMC22713</strain>
    </source>
</reference>
<accession>A0A4Y7QKJ5</accession>
<dbReference type="AlphaFoldDB" id="A0A4Y7QKJ5"/>
<evidence type="ECO:0000313" key="2">
    <source>
        <dbReference type="Proteomes" id="UP000294933"/>
    </source>
</evidence>
<protein>
    <submittedName>
        <fullName evidence="1">Uncharacterized protein</fullName>
    </submittedName>
</protein>
<evidence type="ECO:0000313" key="1">
    <source>
        <dbReference type="EMBL" id="TDL27876.1"/>
    </source>
</evidence>